<gene>
    <name evidence="1" type="ORF">HH304_05825</name>
</gene>
<comment type="caution">
    <text evidence="1">The sequence shown here is derived from an EMBL/GenBank/DDBJ whole genome shotgun (WGS) entry which is preliminary data.</text>
</comment>
<evidence type="ECO:0000313" key="2">
    <source>
        <dbReference type="Proteomes" id="UP000559010"/>
    </source>
</evidence>
<dbReference type="AlphaFoldDB" id="A0A848IX84"/>
<protein>
    <submittedName>
        <fullName evidence="1">Uncharacterized protein</fullName>
    </submittedName>
</protein>
<proteinExistence type="predicted"/>
<organism evidence="1 2">
    <name type="scientific">Marinigracilibium pacificum</name>
    <dbReference type="NCBI Taxonomy" id="2729599"/>
    <lineage>
        <taxon>Bacteria</taxon>
        <taxon>Pseudomonadati</taxon>
        <taxon>Bacteroidota</taxon>
        <taxon>Cytophagia</taxon>
        <taxon>Cytophagales</taxon>
        <taxon>Flammeovirgaceae</taxon>
        <taxon>Marinigracilibium</taxon>
    </lineage>
</organism>
<sequence>MKSKINDLLIQVISVTIGVFLGFAISNWSEVRKETNKYNSLIENVESEIQSNKIKIEKVIDYHRMVRDSTRFYMMKKDLKGFKPGFFNGVNTLSFSNSAFQTGIQTGVFNKIDLNKIQAINDVYTKQRAYEEYSNILLSGFITMDFIDNDESNWKIATFLSISMNDVVIKEEQLLKSIDNALSVLNE</sequence>
<dbReference type="EMBL" id="JABBNU010000003">
    <property type="protein sequence ID" value="NMM47911.1"/>
    <property type="molecule type" value="Genomic_DNA"/>
</dbReference>
<accession>A0A848IX84</accession>
<keyword evidence="2" id="KW-1185">Reference proteome</keyword>
<reference evidence="1 2" key="1">
    <citation type="submission" date="2020-04" db="EMBL/GenBank/DDBJ databases">
        <title>Flammeovirgaceae bacterium KN852 isolated from deep sea.</title>
        <authorList>
            <person name="Zhang D.-C."/>
        </authorList>
    </citation>
    <scope>NUCLEOTIDE SEQUENCE [LARGE SCALE GENOMIC DNA]</scope>
    <source>
        <strain evidence="1 2">KN852</strain>
    </source>
</reference>
<dbReference type="RefSeq" id="WP_169678907.1">
    <property type="nucleotide sequence ID" value="NZ_JABBNU010000003.1"/>
</dbReference>
<name>A0A848IX84_9BACT</name>
<evidence type="ECO:0000313" key="1">
    <source>
        <dbReference type="EMBL" id="NMM47911.1"/>
    </source>
</evidence>
<dbReference type="Proteomes" id="UP000559010">
    <property type="component" value="Unassembled WGS sequence"/>
</dbReference>